<protein>
    <submittedName>
        <fullName evidence="5">Class I SAM-dependent methyltransferase</fullName>
    </submittedName>
</protein>
<evidence type="ECO:0000259" key="4">
    <source>
        <dbReference type="Pfam" id="PF08241"/>
    </source>
</evidence>
<evidence type="ECO:0000256" key="3">
    <source>
        <dbReference type="ARBA" id="ARBA00022691"/>
    </source>
</evidence>
<sequence length="256" mass="27782">MTEEHDAAYRAFTARQYGVRAADYVSSTVHAGGADLDEIERAVAGRGLARVLDLGCGGGHVSYRAAPHVGQVVACDVTPDMLDAVARTATERGLDNIVTQRAAAESLPFTDAAFDAVLCRFTAHHWRDIDAGLREARRVLKPDGLAIVVDVTAPADPLCDSWLQTLELLRDVSHARDYSVAEWTAAFGRAGFALQGVTPRRLRMEFASWVARARTPTERIDAIRSLQRAAPEIVAARFALEDDGSFLLDTTSFTVT</sequence>
<dbReference type="EMBL" id="JABEQG010000002">
    <property type="protein sequence ID" value="MBB2155088.1"/>
    <property type="molecule type" value="Genomic_DNA"/>
</dbReference>
<comment type="caution">
    <text evidence="5">The sequence shown here is derived from an EMBL/GenBank/DDBJ whole genome shotgun (WGS) entry which is preliminary data.</text>
</comment>
<dbReference type="PANTHER" id="PTHR43591:SF24">
    <property type="entry name" value="2-METHOXY-6-POLYPRENYL-1,4-BENZOQUINOL METHYLASE, MITOCHONDRIAL"/>
    <property type="match status" value="1"/>
</dbReference>
<dbReference type="PROSITE" id="PS01184">
    <property type="entry name" value="UBIE_2"/>
    <property type="match status" value="1"/>
</dbReference>
<dbReference type="RefSeq" id="WP_183115335.1">
    <property type="nucleotide sequence ID" value="NZ_JABEQG010000002.1"/>
</dbReference>
<gene>
    <name evidence="5" type="ORF">HLH33_01985</name>
</gene>
<dbReference type="Pfam" id="PF08241">
    <property type="entry name" value="Methyltransf_11"/>
    <property type="match status" value="1"/>
</dbReference>
<dbReference type="SUPFAM" id="SSF53335">
    <property type="entry name" value="S-adenosyl-L-methionine-dependent methyltransferases"/>
    <property type="match status" value="1"/>
</dbReference>
<evidence type="ECO:0000313" key="6">
    <source>
        <dbReference type="Proteomes" id="UP000550787"/>
    </source>
</evidence>
<keyword evidence="3" id="KW-0949">S-adenosyl-L-methionine</keyword>
<dbReference type="InterPro" id="IPR023576">
    <property type="entry name" value="UbiE/COQ5_MeTrFase_CS"/>
</dbReference>
<evidence type="ECO:0000256" key="1">
    <source>
        <dbReference type="ARBA" id="ARBA00022603"/>
    </source>
</evidence>
<dbReference type="GO" id="GO:0008757">
    <property type="term" value="F:S-adenosylmethionine-dependent methyltransferase activity"/>
    <property type="evidence" value="ECO:0007669"/>
    <property type="project" value="InterPro"/>
</dbReference>
<dbReference type="CDD" id="cd02440">
    <property type="entry name" value="AdoMet_MTases"/>
    <property type="match status" value="1"/>
</dbReference>
<dbReference type="Gene3D" id="3.40.50.150">
    <property type="entry name" value="Vaccinia Virus protein VP39"/>
    <property type="match status" value="1"/>
</dbReference>
<dbReference type="InterPro" id="IPR013216">
    <property type="entry name" value="Methyltransf_11"/>
</dbReference>
<feature type="domain" description="Methyltransferase type 11" evidence="4">
    <location>
        <begin position="52"/>
        <end position="147"/>
    </location>
</feature>
<dbReference type="AlphaFoldDB" id="A0A7W4I3H5"/>
<dbReference type="GO" id="GO:0032259">
    <property type="term" value="P:methylation"/>
    <property type="evidence" value="ECO:0007669"/>
    <property type="project" value="UniProtKB-KW"/>
</dbReference>
<keyword evidence="1 5" id="KW-0489">Methyltransferase</keyword>
<name>A0A7W4I3H5_GLUDI</name>
<organism evidence="5 6">
    <name type="scientific">Gluconacetobacter diazotrophicus</name>
    <name type="common">Acetobacter diazotrophicus</name>
    <dbReference type="NCBI Taxonomy" id="33996"/>
    <lineage>
        <taxon>Bacteria</taxon>
        <taxon>Pseudomonadati</taxon>
        <taxon>Pseudomonadota</taxon>
        <taxon>Alphaproteobacteria</taxon>
        <taxon>Acetobacterales</taxon>
        <taxon>Acetobacteraceae</taxon>
        <taxon>Gluconacetobacter</taxon>
    </lineage>
</organism>
<evidence type="ECO:0000256" key="2">
    <source>
        <dbReference type="ARBA" id="ARBA00022679"/>
    </source>
</evidence>
<keyword evidence="2 5" id="KW-0808">Transferase</keyword>
<dbReference type="Proteomes" id="UP000550787">
    <property type="component" value="Unassembled WGS sequence"/>
</dbReference>
<reference evidence="5 6" key="1">
    <citation type="submission" date="2020-04" db="EMBL/GenBank/DDBJ databases">
        <title>Description of novel Gluconacetobacter.</title>
        <authorList>
            <person name="Sombolestani A."/>
        </authorList>
    </citation>
    <scope>NUCLEOTIDE SEQUENCE [LARGE SCALE GENOMIC DNA]</scope>
    <source>
        <strain evidence="5 6">LMG 7603</strain>
    </source>
</reference>
<accession>A0A7W4I3H5</accession>
<dbReference type="InterPro" id="IPR029063">
    <property type="entry name" value="SAM-dependent_MTases_sf"/>
</dbReference>
<evidence type="ECO:0000313" key="5">
    <source>
        <dbReference type="EMBL" id="MBB2155088.1"/>
    </source>
</evidence>
<dbReference type="PANTHER" id="PTHR43591">
    <property type="entry name" value="METHYLTRANSFERASE"/>
    <property type="match status" value="1"/>
</dbReference>
<proteinExistence type="predicted"/>